<evidence type="ECO:0000256" key="1">
    <source>
        <dbReference type="ARBA" id="ARBA00004191"/>
    </source>
</evidence>
<dbReference type="Gramene" id="CDP21547">
    <property type="protein sequence ID" value="CDP21547"/>
    <property type="gene ID" value="GSCOC_T00010697001"/>
</dbReference>
<dbReference type="FunCoup" id="A0A068VLQ4">
    <property type="interactions" value="120"/>
</dbReference>
<keyword evidence="8 16" id="KW-0378">Hydrolase</keyword>
<evidence type="ECO:0000256" key="16">
    <source>
        <dbReference type="RuleBase" id="RU000589"/>
    </source>
</evidence>
<evidence type="ECO:0000313" key="19">
    <source>
        <dbReference type="EMBL" id="CDP21547.1"/>
    </source>
</evidence>
<evidence type="ECO:0000256" key="3">
    <source>
        <dbReference type="ARBA" id="ARBA00006027"/>
    </source>
</evidence>
<keyword evidence="6" id="KW-0134">Cell wall</keyword>
<evidence type="ECO:0000256" key="9">
    <source>
        <dbReference type="ARBA" id="ARBA00023085"/>
    </source>
</evidence>
<feature type="compositionally biased region" description="Pro residues" evidence="17">
    <location>
        <begin position="633"/>
        <end position="647"/>
    </location>
</feature>
<keyword evidence="20" id="KW-1185">Reference proteome</keyword>
<sequence>MAGQAKKKFAILGIASLVLVAMVVAVTLGTQNSDTDNYNHQAVSDSQKAIQTICEPTDYKETCIKTLQAEAGNSTDPKELIQAAFKATTNYINEAAKNSTVLQELQKDPRTKLALENCKELAHQAVEDLERSFAKFQTFDFSNIDDMLADIKVWLSGALTYQQTCLDGFEGAEGDAGEKMRQSLETSMELTSNGLAMINDISSVLTSLELPAFTNRRLLSDDILGHGMDILPSWIDEGRRRLLRAKPRKVKPDLIVAKDGSGNFTTINEALLNITKNEEKEFVLYIKEGVYEEKVTFHKNLLHLTVIGDGPTKTRITGKLNFIDGVPTYHTATVAVLGDFFIAKDIGFENAAGPEKHQAVAVRVGADKTIFYNCHFDGFQDTLYAHTYRQFYRNCKISGTIDFVFGDSAAVLQNCTLEVRKPLDNQQCIVTAQGRKDVRQPTGLVLQNCSFVADPAYFPYRFQLKSYLGRPWKEFSRTIIMESFIDDLIQPEGWLAWNGSFALDTLFYAEFNNRGPSSNKMLRAQWNGVKELPSSRVERFLPSKFIDGNHWIKSARVPYNSGFIYPPPQEDPSVKYSPVAPEETKDLGSDRSKEAFYFRQPAATDNADIGSASIAAPPLTSYGLPPALSPVAAPAPAPIPTPIPTPTPTRKRRSGSRLRRLIAKIW</sequence>
<comment type="function">
    <text evidence="14">Acts in the modification of cell walls via demethylesterification of cell wall pectin.</text>
</comment>
<dbReference type="Pfam" id="PF04043">
    <property type="entry name" value="PMEI"/>
    <property type="match status" value="1"/>
</dbReference>
<feature type="region of interest" description="Disordered" evidence="17">
    <location>
        <begin position="630"/>
        <end position="657"/>
    </location>
</feature>
<feature type="active site" evidence="15">
    <location>
        <position position="402"/>
    </location>
</feature>
<feature type="chain" id="PRO_5005104105" description="Pectinesterase" evidence="16">
    <location>
        <begin position="26"/>
        <end position="666"/>
    </location>
</feature>
<dbReference type="PhylomeDB" id="A0A068VLQ4"/>
<dbReference type="NCBIfam" id="TIGR01614">
    <property type="entry name" value="PME_inhib"/>
    <property type="match status" value="1"/>
</dbReference>
<dbReference type="Gene3D" id="2.160.20.10">
    <property type="entry name" value="Single-stranded right-handed beta-helix, Pectin lyase-like"/>
    <property type="match status" value="1"/>
</dbReference>
<dbReference type="STRING" id="49390.A0A068VLQ4"/>
<evidence type="ECO:0000256" key="11">
    <source>
        <dbReference type="ARBA" id="ARBA00023180"/>
    </source>
</evidence>
<evidence type="ECO:0000256" key="7">
    <source>
        <dbReference type="ARBA" id="ARBA00022525"/>
    </source>
</evidence>
<dbReference type="GO" id="GO:0030599">
    <property type="term" value="F:pectinesterase activity"/>
    <property type="evidence" value="ECO:0007669"/>
    <property type="project" value="UniProtKB-UniRule"/>
</dbReference>
<accession>A0A068VLQ4</accession>
<name>A0A068VLQ4_COFCA</name>
<dbReference type="CDD" id="cd15798">
    <property type="entry name" value="PMEI-like_3"/>
    <property type="match status" value="1"/>
</dbReference>
<protein>
    <recommendedName>
        <fullName evidence="5 16">Pectinesterase</fullName>
        <ecNumber evidence="5 16">3.1.1.11</ecNumber>
    </recommendedName>
</protein>
<dbReference type="FunFam" id="2.160.20.10:FF:000001">
    <property type="entry name" value="Pectinesterase"/>
    <property type="match status" value="1"/>
</dbReference>
<evidence type="ECO:0000256" key="5">
    <source>
        <dbReference type="ARBA" id="ARBA00013229"/>
    </source>
</evidence>
<dbReference type="SUPFAM" id="SSF101148">
    <property type="entry name" value="Plant invertase/pectin methylesterase inhibitor"/>
    <property type="match status" value="1"/>
</dbReference>
<evidence type="ECO:0000256" key="13">
    <source>
        <dbReference type="ARBA" id="ARBA00047928"/>
    </source>
</evidence>
<comment type="pathway">
    <text evidence="2 16">Glycan metabolism; pectin degradation; 2-dehydro-3-deoxy-D-gluconate from pectin: step 1/5.</text>
</comment>
<dbReference type="UniPathway" id="UPA00545">
    <property type="reaction ID" value="UER00823"/>
</dbReference>
<dbReference type="InterPro" id="IPR035513">
    <property type="entry name" value="Invertase/methylesterase_inhib"/>
</dbReference>
<feature type="domain" description="Pectinesterase inhibitor" evidence="18">
    <location>
        <begin position="45"/>
        <end position="197"/>
    </location>
</feature>
<dbReference type="GO" id="GO:0004857">
    <property type="term" value="F:enzyme inhibitor activity"/>
    <property type="evidence" value="ECO:0007669"/>
    <property type="project" value="InterPro"/>
</dbReference>
<dbReference type="AlphaFoldDB" id="A0A068VLQ4"/>
<comment type="subcellular location">
    <subcellularLocation>
        <location evidence="1">Secreted</location>
        <location evidence="1">Cell wall</location>
    </subcellularLocation>
</comment>
<dbReference type="SUPFAM" id="SSF51126">
    <property type="entry name" value="Pectin lyase-like"/>
    <property type="match status" value="1"/>
</dbReference>
<dbReference type="EC" id="3.1.1.11" evidence="5 16"/>
<dbReference type="SMART" id="SM00856">
    <property type="entry name" value="PMEI"/>
    <property type="match status" value="1"/>
</dbReference>
<dbReference type="OrthoDB" id="2019149at2759"/>
<evidence type="ECO:0000313" key="20">
    <source>
        <dbReference type="Proteomes" id="UP000295252"/>
    </source>
</evidence>
<dbReference type="EMBL" id="HG743854">
    <property type="protein sequence ID" value="CDP21547.1"/>
    <property type="molecule type" value="Genomic_DNA"/>
</dbReference>
<evidence type="ECO:0000256" key="8">
    <source>
        <dbReference type="ARBA" id="ARBA00022801"/>
    </source>
</evidence>
<evidence type="ECO:0000259" key="18">
    <source>
        <dbReference type="SMART" id="SM00856"/>
    </source>
</evidence>
<evidence type="ECO:0000256" key="2">
    <source>
        <dbReference type="ARBA" id="ARBA00005184"/>
    </source>
</evidence>
<dbReference type="Gene3D" id="1.20.140.40">
    <property type="entry name" value="Invertase/pectin methylesterase inhibitor family protein"/>
    <property type="match status" value="1"/>
</dbReference>
<dbReference type="InParanoid" id="A0A068VLQ4"/>
<keyword evidence="10" id="KW-1015">Disulfide bond</keyword>
<dbReference type="InterPro" id="IPR000070">
    <property type="entry name" value="Pectinesterase_cat"/>
</dbReference>
<dbReference type="Proteomes" id="UP000295252">
    <property type="component" value="Unassembled WGS sequence"/>
</dbReference>
<evidence type="ECO:0000256" key="4">
    <source>
        <dbReference type="ARBA" id="ARBA00007786"/>
    </source>
</evidence>
<keyword evidence="16" id="KW-0732">Signal</keyword>
<evidence type="ECO:0000256" key="15">
    <source>
        <dbReference type="PROSITE-ProRule" id="PRU10040"/>
    </source>
</evidence>
<dbReference type="InterPro" id="IPR012334">
    <property type="entry name" value="Pectin_lyas_fold"/>
</dbReference>
<dbReference type="PANTHER" id="PTHR31707">
    <property type="entry name" value="PECTINESTERASE"/>
    <property type="match status" value="1"/>
</dbReference>
<evidence type="ECO:0000256" key="6">
    <source>
        <dbReference type="ARBA" id="ARBA00022512"/>
    </source>
</evidence>
<dbReference type="InterPro" id="IPR006501">
    <property type="entry name" value="Pectinesterase_inhib_dom"/>
</dbReference>
<evidence type="ECO:0000256" key="14">
    <source>
        <dbReference type="ARBA" id="ARBA00057335"/>
    </source>
</evidence>
<keyword evidence="11" id="KW-0325">Glycoprotein</keyword>
<dbReference type="InterPro" id="IPR011050">
    <property type="entry name" value="Pectin_lyase_fold/virulence"/>
</dbReference>
<organism evidence="19 20">
    <name type="scientific">Coffea canephora</name>
    <name type="common">Robusta coffee</name>
    <dbReference type="NCBI Taxonomy" id="49390"/>
    <lineage>
        <taxon>Eukaryota</taxon>
        <taxon>Viridiplantae</taxon>
        <taxon>Streptophyta</taxon>
        <taxon>Embryophyta</taxon>
        <taxon>Tracheophyta</taxon>
        <taxon>Spermatophyta</taxon>
        <taxon>Magnoliopsida</taxon>
        <taxon>eudicotyledons</taxon>
        <taxon>Gunneridae</taxon>
        <taxon>Pentapetalae</taxon>
        <taxon>asterids</taxon>
        <taxon>lamiids</taxon>
        <taxon>Gentianales</taxon>
        <taxon>Rubiaceae</taxon>
        <taxon>Ixoroideae</taxon>
        <taxon>Gardenieae complex</taxon>
        <taxon>Bertiereae - Coffeeae clade</taxon>
        <taxon>Coffeeae</taxon>
        <taxon>Coffea</taxon>
    </lineage>
</organism>
<feature type="signal peptide" evidence="16">
    <location>
        <begin position="1"/>
        <end position="25"/>
    </location>
</feature>
<dbReference type="OMA" id="ITHEQTC"/>
<comment type="similarity">
    <text evidence="3">In the N-terminal section; belongs to the PMEI family.</text>
</comment>
<dbReference type="GO" id="GO:0045490">
    <property type="term" value="P:pectin catabolic process"/>
    <property type="evidence" value="ECO:0007669"/>
    <property type="project" value="UniProtKB-UniRule"/>
</dbReference>
<dbReference type="FunFam" id="1.20.140.40:FF:000001">
    <property type="entry name" value="Pectinesterase"/>
    <property type="match status" value="1"/>
</dbReference>
<dbReference type="PROSITE" id="PS00503">
    <property type="entry name" value="PECTINESTERASE_2"/>
    <property type="match status" value="1"/>
</dbReference>
<comment type="similarity">
    <text evidence="4">In the C-terminal section; belongs to the pectinesterase family.</text>
</comment>
<dbReference type="InterPro" id="IPR033131">
    <property type="entry name" value="Pectinesterase_Asp_AS"/>
</dbReference>
<proteinExistence type="inferred from homology"/>
<dbReference type="Pfam" id="PF01095">
    <property type="entry name" value="Pectinesterase"/>
    <property type="match status" value="1"/>
</dbReference>
<keyword evidence="7" id="KW-0964">Secreted</keyword>
<keyword evidence="9 16" id="KW-0063">Aspartyl esterase</keyword>
<comment type="catalytic activity">
    <reaction evidence="13 16">
        <text>[(1-&gt;4)-alpha-D-galacturonosyl methyl ester](n) + n H2O = [(1-&gt;4)-alpha-D-galacturonosyl](n) + n methanol + n H(+)</text>
        <dbReference type="Rhea" id="RHEA:22380"/>
        <dbReference type="Rhea" id="RHEA-COMP:14570"/>
        <dbReference type="Rhea" id="RHEA-COMP:14573"/>
        <dbReference type="ChEBI" id="CHEBI:15377"/>
        <dbReference type="ChEBI" id="CHEBI:15378"/>
        <dbReference type="ChEBI" id="CHEBI:17790"/>
        <dbReference type="ChEBI" id="CHEBI:140522"/>
        <dbReference type="ChEBI" id="CHEBI:140523"/>
        <dbReference type="EC" id="3.1.1.11"/>
    </reaction>
</comment>
<evidence type="ECO:0000256" key="12">
    <source>
        <dbReference type="ARBA" id="ARBA00023316"/>
    </source>
</evidence>
<dbReference type="GO" id="GO:0042545">
    <property type="term" value="P:cell wall modification"/>
    <property type="evidence" value="ECO:0007669"/>
    <property type="project" value="UniProtKB-UniRule"/>
</dbReference>
<keyword evidence="12" id="KW-0961">Cell wall biogenesis/degradation</keyword>
<evidence type="ECO:0000256" key="17">
    <source>
        <dbReference type="SAM" id="MobiDB-lite"/>
    </source>
</evidence>
<evidence type="ECO:0000256" key="10">
    <source>
        <dbReference type="ARBA" id="ARBA00023157"/>
    </source>
</evidence>
<reference evidence="20" key="1">
    <citation type="journal article" date="2014" name="Science">
        <title>The coffee genome provides insight into the convergent evolution of caffeine biosynthesis.</title>
        <authorList>
            <person name="Denoeud F."/>
            <person name="Carretero-Paulet L."/>
            <person name="Dereeper A."/>
            <person name="Droc G."/>
            <person name="Guyot R."/>
            <person name="Pietrella M."/>
            <person name="Zheng C."/>
            <person name="Alberti A."/>
            <person name="Anthony F."/>
            <person name="Aprea G."/>
            <person name="Aury J.M."/>
            <person name="Bento P."/>
            <person name="Bernard M."/>
            <person name="Bocs S."/>
            <person name="Campa C."/>
            <person name="Cenci A."/>
            <person name="Combes M.C."/>
            <person name="Crouzillat D."/>
            <person name="Da Silva C."/>
            <person name="Daddiego L."/>
            <person name="De Bellis F."/>
            <person name="Dussert S."/>
            <person name="Garsmeur O."/>
            <person name="Gayraud T."/>
            <person name="Guignon V."/>
            <person name="Jahn K."/>
            <person name="Jamilloux V."/>
            <person name="Joet T."/>
            <person name="Labadie K."/>
            <person name="Lan T."/>
            <person name="Leclercq J."/>
            <person name="Lepelley M."/>
            <person name="Leroy T."/>
            <person name="Li L.T."/>
            <person name="Librado P."/>
            <person name="Lopez L."/>
            <person name="Munoz A."/>
            <person name="Noel B."/>
            <person name="Pallavicini A."/>
            <person name="Perrotta G."/>
            <person name="Poncet V."/>
            <person name="Pot D."/>
            <person name="Priyono X."/>
            <person name="Rigoreau M."/>
            <person name="Rouard M."/>
            <person name="Rozas J."/>
            <person name="Tranchant-Dubreuil C."/>
            <person name="VanBuren R."/>
            <person name="Zhang Q."/>
            <person name="Andrade A.C."/>
            <person name="Argout X."/>
            <person name="Bertrand B."/>
            <person name="de Kochko A."/>
            <person name="Graziosi G."/>
            <person name="Henry R.J."/>
            <person name="Jayarama X."/>
            <person name="Ming R."/>
            <person name="Nagai C."/>
            <person name="Rounsley S."/>
            <person name="Sankoff D."/>
            <person name="Giuliano G."/>
            <person name="Albert V.A."/>
            <person name="Wincker P."/>
            <person name="Lashermes P."/>
        </authorList>
    </citation>
    <scope>NUCLEOTIDE SEQUENCE [LARGE SCALE GENOMIC DNA]</scope>
    <source>
        <strain evidence="20">cv. DH200-94</strain>
    </source>
</reference>
<gene>
    <name evidence="19" type="ORF">GSCOC_T00010697001</name>
</gene>